<comment type="caution">
    <text evidence="2">The sequence shown here is derived from an EMBL/GenBank/DDBJ whole genome shotgun (WGS) entry which is preliminary data.</text>
</comment>
<accession>A0AAD6ZJ63</accession>
<protein>
    <submittedName>
        <fullName evidence="2">Uncharacterized protein</fullName>
    </submittedName>
</protein>
<name>A0AAD6ZJ63_9AGAR</name>
<feature type="region of interest" description="Disordered" evidence="1">
    <location>
        <begin position="425"/>
        <end position="511"/>
    </location>
</feature>
<dbReference type="AlphaFoldDB" id="A0AAD6ZJ63"/>
<dbReference type="Proteomes" id="UP001218218">
    <property type="component" value="Unassembled WGS sequence"/>
</dbReference>
<evidence type="ECO:0000256" key="1">
    <source>
        <dbReference type="SAM" id="MobiDB-lite"/>
    </source>
</evidence>
<feature type="region of interest" description="Disordered" evidence="1">
    <location>
        <begin position="688"/>
        <end position="736"/>
    </location>
</feature>
<evidence type="ECO:0000313" key="3">
    <source>
        <dbReference type="Proteomes" id="UP001218218"/>
    </source>
</evidence>
<keyword evidence="3" id="KW-1185">Reference proteome</keyword>
<evidence type="ECO:0000313" key="2">
    <source>
        <dbReference type="EMBL" id="KAJ7324000.1"/>
    </source>
</evidence>
<feature type="compositionally biased region" description="Low complexity" evidence="1">
    <location>
        <begin position="445"/>
        <end position="454"/>
    </location>
</feature>
<sequence length="736" mass="81373">MSDSTNTPDTTTTAPTPTPDAAGSARPGEVARPAEEANSGAQSDSAPPPCPENPAGDAQEDPDDGPAPPNVSPPPGSFISEHGEVYTPPPRPHIVHFVREKRPRKKPGDVPAKPGKLSWIWGTKEKFFEARKDAWLSAVEAHQVGTFYDKMTKLYIVKYGRELADDEDFEVDVADPPDWVANKVVNERLTPEETATREKFWTSCRSRMSQWYRGQYGNLLKEDKAAFGELFGQLDGVRKAPRKPSIMHFYSGRWYESRIKRRVEEHLATVRKQATYTGQKVHTITVQNEVTQECWDDETEEFKAEMVRQRDVEHEITLKAWRESAADSPSRTPEEYNASLKTASHYLQPFVDAIAQRYGMTVSLLVCGPIGEEGGRSVHAGKTRGLVAKDWPQFDVAGFAQVEVIMVEFGHGMFSQAECEARRVGVPQAEPSAPTAQGATGTGRAGAQARANAPDTRPPAERVGRSNPVPALPSAGETAPGSERNDAEGDGSRDDMPGEDGGGEENDEPTLETQIERLWNRSDGGKWTPELKKAHVAFERGRSWGIEWVSCVDKFFDFEAAWAYSDAGSGITTLGRPKAIEYWLGRGRKWEKTVEVGVLGDAKTPGTFASNWWGWWVNVAPTDRGDLGGVVKLHGKNGFLQVMATLLWWGERVAAKGNPAEEREWSLAVEEVGEVFTGLLKPGLIAKARKTAKGKDGEGPQAKKRKTAERDEETSRRGRSQRNEDGGERTKRVRRR</sequence>
<feature type="compositionally biased region" description="Basic and acidic residues" evidence="1">
    <location>
        <begin position="483"/>
        <end position="496"/>
    </location>
</feature>
<feature type="compositionally biased region" description="Basic and acidic residues" evidence="1">
    <location>
        <begin position="713"/>
        <end position="730"/>
    </location>
</feature>
<organism evidence="2 3">
    <name type="scientific">Mycena albidolilacea</name>
    <dbReference type="NCBI Taxonomy" id="1033008"/>
    <lineage>
        <taxon>Eukaryota</taxon>
        <taxon>Fungi</taxon>
        <taxon>Dikarya</taxon>
        <taxon>Basidiomycota</taxon>
        <taxon>Agaricomycotina</taxon>
        <taxon>Agaricomycetes</taxon>
        <taxon>Agaricomycetidae</taxon>
        <taxon>Agaricales</taxon>
        <taxon>Marasmiineae</taxon>
        <taxon>Mycenaceae</taxon>
        <taxon>Mycena</taxon>
    </lineage>
</organism>
<feature type="compositionally biased region" description="Acidic residues" evidence="1">
    <location>
        <begin position="497"/>
        <end position="510"/>
    </location>
</feature>
<dbReference type="EMBL" id="JARIHO010000045">
    <property type="protein sequence ID" value="KAJ7324000.1"/>
    <property type="molecule type" value="Genomic_DNA"/>
</dbReference>
<gene>
    <name evidence="2" type="ORF">DFH08DRAFT_969005</name>
</gene>
<proteinExistence type="predicted"/>
<reference evidence="2" key="1">
    <citation type="submission" date="2023-03" db="EMBL/GenBank/DDBJ databases">
        <title>Massive genome expansion in bonnet fungi (Mycena s.s.) driven by repeated elements and novel gene families across ecological guilds.</title>
        <authorList>
            <consortium name="Lawrence Berkeley National Laboratory"/>
            <person name="Harder C.B."/>
            <person name="Miyauchi S."/>
            <person name="Viragh M."/>
            <person name="Kuo A."/>
            <person name="Thoen E."/>
            <person name="Andreopoulos B."/>
            <person name="Lu D."/>
            <person name="Skrede I."/>
            <person name="Drula E."/>
            <person name="Henrissat B."/>
            <person name="Morin E."/>
            <person name="Kohler A."/>
            <person name="Barry K."/>
            <person name="LaButti K."/>
            <person name="Morin E."/>
            <person name="Salamov A."/>
            <person name="Lipzen A."/>
            <person name="Mereny Z."/>
            <person name="Hegedus B."/>
            <person name="Baldrian P."/>
            <person name="Stursova M."/>
            <person name="Weitz H."/>
            <person name="Taylor A."/>
            <person name="Grigoriev I.V."/>
            <person name="Nagy L.G."/>
            <person name="Martin F."/>
            <person name="Kauserud H."/>
        </authorList>
    </citation>
    <scope>NUCLEOTIDE SEQUENCE</scope>
    <source>
        <strain evidence="2">CBHHK002</strain>
    </source>
</reference>
<feature type="compositionally biased region" description="Pro residues" evidence="1">
    <location>
        <begin position="65"/>
        <end position="76"/>
    </location>
</feature>
<feature type="compositionally biased region" description="Low complexity" evidence="1">
    <location>
        <begin position="1"/>
        <end position="25"/>
    </location>
</feature>
<feature type="region of interest" description="Disordered" evidence="1">
    <location>
        <begin position="1"/>
        <end position="92"/>
    </location>
</feature>